<evidence type="ECO:0000256" key="2">
    <source>
        <dbReference type="ARBA" id="ARBA00022452"/>
    </source>
</evidence>
<keyword evidence="3 8" id="KW-0812">Transmembrane</keyword>
<dbReference type="InterPro" id="IPR000184">
    <property type="entry name" value="Bac_surfAg_D15"/>
</dbReference>
<dbReference type="InterPro" id="IPR034746">
    <property type="entry name" value="POTRA"/>
</dbReference>
<keyword evidence="5 8" id="KW-0677">Repeat</keyword>
<dbReference type="Gene3D" id="3.10.20.310">
    <property type="entry name" value="membrane protein fhac"/>
    <property type="match status" value="5"/>
</dbReference>
<dbReference type="GO" id="GO:0051205">
    <property type="term" value="P:protein insertion into membrane"/>
    <property type="evidence" value="ECO:0007669"/>
    <property type="project" value="UniProtKB-UniRule"/>
</dbReference>
<dbReference type="GO" id="GO:0009279">
    <property type="term" value="C:cell outer membrane"/>
    <property type="evidence" value="ECO:0007669"/>
    <property type="project" value="UniProtKB-SubCell"/>
</dbReference>
<accession>A0A2S0NA51</accession>
<dbReference type="InterPro" id="IPR039910">
    <property type="entry name" value="D15-like"/>
</dbReference>
<evidence type="ECO:0000256" key="3">
    <source>
        <dbReference type="ARBA" id="ARBA00022692"/>
    </source>
</evidence>
<proteinExistence type="inferred from homology"/>
<name>A0A2S0NA51_9HYPH</name>
<keyword evidence="2 8" id="KW-1134">Transmembrane beta strand</keyword>
<dbReference type="Pfam" id="PF07244">
    <property type="entry name" value="POTRA"/>
    <property type="match status" value="5"/>
</dbReference>
<dbReference type="PANTHER" id="PTHR12815:SF23">
    <property type="entry name" value="OUTER MEMBRANE PROTEIN ASSEMBLY FACTOR BAMA"/>
    <property type="match status" value="1"/>
</dbReference>
<dbReference type="Proteomes" id="UP000237889">
    <property type="component" value="Chromosome"/>
</dbReference>
<dbReference type="Pfam" id="PF01103">
    <property type="entry name" value="Omp85"/>
    <property type="match status" value="1"/>
</dbReference>
<evidence type="ECO:0000313" key="11">
    <source>
        <dbReference type="EMBL" id="AVO44976.1"/>
    </source>
</evidence>
<dbReference type="InterPro" id="IPR010827">
    <property type="entry name" value="BamA/TamA_POTRA"/>
</dbReference>
<dbReference type="AlphaFoldDB" id="A0A2S0NA51"/>
<comment type="function">
    <text evidence="8">Part of the outer membrane protein assembly complex, which is involved in assembly and insertion of beta-barrel proteins into the outer membrane.</text>
</comment>
<evidence type="ECO:0000256" key="5">
    <source>
        <dbReference type="ARBA" id="ARBA00022737"/>
    </source>
</evidence>
<reference evidence="11 12" key="1">
    <citation type="submission" date="2018-03" db="EMBL/GenBank/DDBJ databases">
        <title>Genome sequencing of Phreatobacter sp.</title>
        <authorList>
            <person name="Kim S.-J."/>
            <person name="Heo J."/>
            <person name="Kwon S.-W."/>
        </authorList>
    </citation>
    <scope>NUCLEOTIDE SEQUENCE [LARGE SCALE GENOMIC DNA]</scope>
    <source>
        <strain evidence="11 12">S-12</strain>
    </source>
</reference>
<comment type="subcellular location">
    <subcellularLocation>
        <location evidence="8">Cell outer membrane</location>
    </subcellularLocation>
    <subcellularLocation>
        <location evidence="1">Membrane</location>
    </subcellularLocation>
</comment>
<evidence type="ECO:0000256" key="6">
    <source>
        <dbReference type="ARBA" id="ARBA00023136"/>
    </source>
</evidence>
<evidence type="ECO:0000313" key="12">
    <source>
        <dbReference type="Proteomes" id="UP000237889"/>
    </source>
</evidence>
<dbReference type="Gene3D" id="2.40.160.50">
    <property type="entry name" value="membrane protein fhac: a member of the omp85/tpsb transporter family"/>
    <property type="match status" value="1"/>
</dbReference>
<dbReference type="PROSITE" id="PS51779">
    <property type="entry name" value="POTRA"/>
    <property type="match status" value="4"/>
</dbReference>
<feature type="domain" description="POTRA" evidence="10">
    <location>
        <begin position="39"/>
        <end position="106"/>
    </location>
</feature>
<evidence type="ECO:0000256" key="8">
    <source>
        <dbReference type="HAMAP-Rule" id="MF_01430"/>
    </source>
</evidence>
<keyword evidence="6 8" id="KW-0472">Membrane</keyword>
<keyword evidence="7 8" id="KW-0998">Cell outer membrane</keyword>
<sequence length="857" mass="93917">MTSFARTVRTVVIAGTMTAVGLVMATSAGMVLSTEVNAQSASGIVVQGNRRIEADTVRSYFRTGPGEPLTAARVDEAIKAMYATGLFRDVRVSRQGGRLVVQVSENEVINRVVFEGNRRLKTEQLQGEIESRARGTFSRATVQSDTQRLYDVYRRTGRYEVEIVPKTIEQPNGRVDLVFEITEGKKAGVRAINFVGNNAFGRQRLLDVMSTAETGILSWLKSNDVYDADRLNADQEAIRRLYLRAGYVDMRILSARADFDQAANTFNITIEIEEGPQYRIGAVDVQSNIRDVDGATLRGAVKTQPGAVYNVELVDKTLEDVTLEVARRGYAFASVRPRGERDPSTLTVNLVYVVEEGPRVYVERINVRGNTRTQDRVIRREFDMAEGDAYNRVLVDRAERRLKNLGFFKEVKITTEPGSAADRVIVNVEVQDQPTGAFSIAGGYSTADGFIAEASVEERNFLGRGQFVRLGGMFGQRSRGVNFSFTEPFLMDYRLSGGFDLFYRHTSRATYQPYESTSYGGTLRLGIPITEQFAVQLRYSAVSQRIRINDDQVNCYTGYGGALTQYNNNGTISYYEATDPRALAAGTAVGPAYVQADGSVGTTVTGTPYSCLHDGEVSSALRAINGRTRFISMLGYSLIYSNLDRAINPSQGLYAELRQDVAGVGGNARFIRTTGDARYYHDLTNEWIAMLRVQGGHIAGLGGKLDSVDQFFMGPELVRGFQTAGIGPRDFAIRNAAAGVGLDRAADAVGGTMYWGASAEVTFPITFLPKDFGMRGALYADAGSVWGYSGITSYNTGGAVLPVTLDGSDAHKIRSSVGVGLLWNSPFGPIRFDYSFVLSKARGDQTQAFRFSGGTRF</sequence>
<dbReference type="PIRSF" id="PIRSF006076">
    <property type="entry name" value="OM_assembly_OMP85"/>
    <property type="match status" value="1"/>
</dbReference>
<comment type="subunit">
    <text evidence="8">Part of the Bam complex.</text>
</comment>
<dbReference type="NCBIfam" id="TIGR03303">
    <property type="entry name" value="OM_YaeT"/>
    <property type="match status" value="1"/>
</dbReference>
<dbReference type="PANTHER" id="PTHR12815">
    <property type="entry name" value="SORTING AND ASSEMBLY MACHINERY SAMM50 PROTEIN FAMILY MEMBER"/>
    <property type="match status" value="1"/>
</dbReference>
<dbReference type="EMBL" id="CP027668">
    <property type="protein sequence ID" value="AVO44976.1"/>
    <property type="molecule type" value="Genomic_DNA"/>
</dbReference>
<dbReference type="HAMAP" id="MF_01430">
    <property type="entry name" value="OM_assembly_BamA"/>
    <property type="match status" value="1"/>
</dbReference>
<protein>
    <recommendedName>
        <fullName evidence="8 9">Outer membrane protein assembly factor BamA</fullName>
    </recommendedName>
</protein>
<feature type="domain" description="POTRA" evidence="10">
    <location>
        <begin position="107"/>
        <end position="184"/>
    </location>
</feature>
<gene>
    <name evidence="8 11" type="primary">bamA</name>
    <name evidence="11" type="ORF">C6569_07810</name>
</gene>
<keyword evidence="4 8" id="KW-0732">Signal</keyword>
<feature type="domain" description="POTRA" evidence="10">
    <location>
        <begin position="278"/>
        <end position="357"/>
    </location>
</feature>
<evidence type="ECO:0000256" key="4">
    <source>
        <dbReference type="ARBA" id="ARBA00022729"/>
    </source>
</evidence>
<keyword evidence="12" id="KW-1185">Reference proteome</keyword>
<evidence type="ECO:0000256" key="7">
    <source>
        <dbReference type="ARBA" id="ARBA00023237"/>
    </source>
</evidence>
<evidence type="ECO:0000259" key="10">
    <source>
        <dbReference type="PROSITE" id="PS51779"/>
    </source>
</evidence>
<evidence type="ECO:0000256" key="1">
    <source>
        <dbReference type="ARBA" id="ARBA00004370"/>
    </source>
</evidence>
<dbReference type="InterPro" id="IPR023707">
    <property type="entry name" value="OM_assembly_BamA"/>
</dbReference>
<organism evidence="11 12">
    <name type="scientific">Phreatobacter cathodiphilus</name>
    <dbReference type="NCBI Taxonomy" id="1868589"/>
    <lineage>
        <taxon>Bacteria</taxon>
        <taxon>Pseudomonadati</taxon>
        <taxon>Pseudomonadota</taxon>
        <taxon>Alphaproteobacteria</taxon>
        <taxon>Hyphomicrobiales</taxon>
        <taxon>Phreatobacteraceae</taxon>
        <taxon>Phreatobacter</taxon>
    </lineage>
</organism>
<comment type="similarity">
    <text evidence="8">Belongs to the BamA family.</text>
</comment>
<feature type="domain" description="POTRA" evidence="10">
    <location>
        <begin position="360"/>
        <end position="431"/>
    </location>
</feature>
<dbReference type="KEGG" id="phr:C6569_07810"/>
<evidence type="ECO:0000256" key="9">
    <source>
        <dbReference type="NCBIfam" id="TIGR03303"/>
    </source>
</evidence>
<dbReference type="OrthoDB" id="9803054at2"/>
<dbReference type="GO" id="GO:0043165">
    <property type="term" value="P:Gram-negative-bacterium-type cell outer membrane assembly"/>
    <property type="evidence" value="ECO:0007669"/>
    <property type="project" value="UniProtKB-UniRule"/>
</dbReference>